<accession>A0A1Y2CPF7</accession>
<feature type="coiled-coil region" evidence="1">
    <location>
        <begin position="46"/>
        <end position="80"/>
    </location>
</feature>
<feature type="compositionally biased region" description="Low complexity" evidence="2">
    <location>
        <begin position="8"/>
        <end position="17"/>
    </location>
</feature>
<feature type="region of interest" description="Disordered" evidence="2">
    <location>
        <begin position="1"/>
        <end position="35"/>
    </location>
</feature>
<evidence type="ECO:0000256" key="1">
    <source>
        <dbReference type="SAM" id="Coils"/>
    </source>
</evidence>
<name>A0A1Y2CPF7_9FUNG</name>
<dbReference type="AlphaFoldDB" id="A0A1Y2CPF7"/>
<sequence>MDPPPAPLLTTRTAAKLKAGRRPNTERVATGSDRAQRSLEAVRAFRERKKQESQLLQTEVERLQAQTVYLESQLQTANQELELLRLTASAAPAIPLYPPPSLAAVTALQQRLTELEAENIVLRRNSVQIEFRDSRISDASCSECVKLRGRLLVALGQVKDLELVAQEAEKQRNQIEPERIAGHTQAVERDGDIIVDGRKVCIADVCGKMETKWARRGMKALESLKDSGDLVDTFFNAYERL</sequence>
<evidence type="ECO:0000313" key="4">
    <source>
        <dbReference type="Proteomes" id="UP000193642"/>
    </source>
</evidence>
<gene>
    <name evidence="3" type="ORF">BCR33DRAFT_13520</name>
</gene>
<evidence type="ECO:0000313" key="3">
    <source>
        <dbReference type="EMBL" id="ORY48911.1"/>
    </source>
</evidence>
<proteinExistence type="predicted"/>
<keyword evidence="4" id="KW-1185">Reference proteome</keyword>
<protein>
    <recommendedName>
        <fullName evidence="5">BZIP domain-containing protein</fullName>
    </recommendedName>
</protein>
<dbReference type="Proteomes" id="UP000193642">
    <property type="component" value="Unassembled WGS sequence"/>
</dbReference>
<evidence type="ECO:0000256" key="2">
    <source>
        <dbReference type="SAM" id="MobiDB-lite"/>
    </source>
</evidence>
<keyword evidence="1" id="KW-0175">Coiled coil</keyword>
<organism evidence="3 4">
    <name type="scientific">Rhizoclosmatium globosum</name>
    <dbReference type="NCBI Taxonomy" id="329046"/>
    <lineage>
        <taxon>Eukaryota</taxon>
        <taxon>Fungi</taxon>
        <taxon>Fungi incertae sedis</taxon>
        <taxon>Chytridiomycota</taxon>
        <taxon>Chytridiomycota incertae sedis</taxon>
        <taxon>Chytridiomycetes</taxon>
        <taxon>Chytridiales</taxon>
        <taxon>Chytriomycetaceae</taxon>
        <taxon>Rhizoclosmatium</taxon>
    </lineage>
</organism>
<reference evidence="3 4" key="1">
    <citation type="submission" date="2016-07" db="EMBL/GenBank/DDBJ databases">
        <title>Pervasive Adenine N6-methylation of Active Genes in Fungi.</title>
        <authorList>
            <consortium name="DOE Joint Genome Institute"/>
            <person name="Mondo S.J."/>
            <person name="Dannebaum R.O."/>
            <person name="Kuo R.C."/>
            <person name="Labutti K."/>
            <person name="Haridas S."/>
            <person name="Kuo A."/>
            <person name="Salamov A."/>
            <person name="Ahrendt S.R."/>
            <person name="Lipzen A."/>
            <person name="Sullivan W."/>
            <person name="Andreopoulos W.B."/>
            <person name="Clum A."/>
            <person name="Lindquist E."/>
            <person name="Daum C."/>
            <person name="Ramamoorthy G.K."/>
            <person name="Gryganskyi A."/>
            <person name="Culley D."/>
            <person name="Magnuson J.K."/>
            <person name="James T.Y."/>
            <person name="O'Malley M.A."/>
            <person name="Stajich J.E."/>
            <person name="Spatafora J.W."/>
            <person name="Visel A."/>
            <person name="Grigoriev I.V."/>
        </authorList>
    </citation>
    <scope>NUCLEOTIDE SEQUENCE [LARGE SCALE GENOMIC DNA]</scope>
    <source>
        <strain evidence="3 4">JEL800</strain>
    </source>
</reference>
<evidence type="ECO:0008006" key="5">
    <source>
        <dbReference type="Google" id="ProtNLM"/>
    </source>
</evidence>
<dbReference type="OrthoDB" id="10300410at2759"/>
<comment type="caution">
    <text evidence="3">The sequence shown here is derived from an EMBL/GenBank/DDBJ whole genome shotgun (WGS) entry which is preliminary data.</text>
</comment>
<dbReference type="EMBL" id="MCGO01000010">
    <property type="protein sequence ID" value="ORY48911.1"/>
    <property type="molecule type" value="Genomic_DNA"/>
</dbReference>